<dbReference type="OrthoDB" id="4760831at2759"/>
<evidence type="ECO:0000256" key="1">
    <source>
        <dbReference type="SAM" id="MobiDB-lite"/>
    </source>
</evidence>
<gene>
    <name evidence="2" type="ORF">LY89DRAFT_546616</name>
</gene>
<name>A0A194X732_MOLSC</name>
<dbReference type="GeneID" id="28817978"/>
<reference evidence="2 3" key="1">
    <citation type="submission" date="2015-10" db="EMBL/GenBank/DDBJ databases">
        <title>Full genome of DAOMC 229536 Phialocephala scopiformis, a fungal endophyte of spruce producing the potent anti-insectan compound rugulosin.</title>
        <authorList>
            <consortium name="DOE Joint Genome Institute"/>
            <person name="Walker A.K."/>
            <person name="Frasz S.L."/>
            <person name="Seifert K.A."/>
            <person name="Miller J.D."/>
            <person name="Mondo S.J."/>
            <person name="Labutti K."/>
            <person name="Lipzen A."/>
            <person name="Dockter R."/>
            <person name="Kennedy M."/>
            <person name="Grigoriev I.V."/>
            <person name="Spatafora J.W."/>
        </authorList>
    </citation>
    <scope>NUCLEOTIDE SEQUENCE [LARGE SCALE GENOMIC DNA]</scope>
    <source>
        <strain evidence="2 3">CBS 120377</strain>
    </source>
</reference>
<dbReference type="RefSeq" id="XP_018070333.1">
    <property type="nucleotide sequence ID" value="XM_018208252.1"/>
</dbReference>
<protein>
    <submittedName>
        <fullName evidence="2">Uncharacterized protein</fullName>
    </submittedName>
</protein>
<sequence length="393" mass="44924">DIDRWRYHMEFENFRKRLQDAANIVFPNDTNSRYAKVSVLILSWEDEDPQLPVSQEINQLHGVFRDDYGYETEIWNIPVEHSHWKLTEKVMDFVKPDEEAKTHLKIVYYAGHAKLTETRLLVWTSWRNNKKLKCPMVKWGGIQTILEESISDVLILLDCCASGTANASDGNGVNELISACAFNEIANGVGPYSFTSALVTELRLLSNKPSFSVGELYKKIFFRTQCRMPEERYLDGTQKERHPAPIHLVLSQGESGPRGIQLPTNLGQRKSRRDLDSRSRTPLDFASPIHSQRPTTDGIQSFEDKDSFSSLVDGTSKEPFDENPTVKYSTPSIGSPRLLFSVRLRETFRPDECMTDLFTEWIRNFPTIADHMSVEALFDSHSTLVIMSLPVDI</sequence>
<keyword evidence="3" id="KW-1185">Reference proteome</keyword>
<feature type="region of interest" description="Disordered" evidence="1">
    <location>
        <begin position="249"/>
        <end position="329"/>
    </location>
</feature>
<proteinExistence type="predicted"/>
<accession>A0A194X732</accession>
<evidence type="ECO:0000313" key="2">
    <source>
        <dbReference type="EMBL" id="KUJ15978.1"/>
    </source>
</evidence>
<dbReference type="AlphaFoldDB" id="A0A194X732"/>
<evidence type="ECO:0000313" key="3">
    <source>
        <dbReference type="Proteomes" id="UP000070700"/>
    </source>
</evidence>
<feature type="non-terminal residue" evidence="2">
    <location>
        <position position="393"/>
    </location>
</feature>
<dbReference type="KEGG" id="psco:LY89DRAFT_546616"/>
<dbReference type="EMBL" id="KQ947417">
    <property type="protein sequence ID" value="KUJ15978.1"/>
    <property type="molecule type" value="Genomic_DNA"/>
</dbReference>
<feature type="compositionally biased region" description="Polar residues" evidence="1">
    <location>
        <begin position="289"/>
        <end position="299"/>
    </location>
</feature>
<organism evidence="2 3">
    <name type="scientific">Mollisia scopiformis</name>
    <name type="common">Conifer needle endophyte fungus</name>
    <name type="synonym">Phialocephala scopiformis</name>
    <dbReference type="NCBI Taxonomy" id="149040"/>
    <lineage>
        <taxon>Eukaryota</taxon>
        <taxon>Fungi</taxon>
        <taxon>Dikarya</taxon>
        <taxon>Ascomycota</taxon>
        <taxon>Pezizomycotina</taxon>
        <taxon>Leotiomycetes</taxon>
        <taxon>Helotiales</taxon>
        <taxon>Mollisiaceae</taxon>
        <taxon>Mollisia</taxon>
    </lineage>
</organism>
<dbReference type="InParanoid" id="A0A194X732"/>
<feature type="non-terminal residue" evidence="2">
    <location>
        <position position="1"/>
    </location>
</feature>
<dbReference type="Proteomes" id="UP000070700">
    <property type="component" value="Unassembled WGS sequence"/>
</dbReference>